<dbReference type="Proteomes" id="UP001180536">
    <property type="component" value="Unassembled WGS sequence"/>
</dbReference>
<name>A0ABU1Z472_9BURK</name>
<keyword evidence="5 6" id="KW-0472">Membrane</keyword>
<dbReference type="SUPFAM" id="SSF103473">
    <property type="entry name" value="MFS general substrate transporter"/>
    <property type="match status" value="1"/>
</dbReference>
<evidence type="ECO:0000256" key="1">
    <source>
        <dbReference type="ARBA" id="ARBA00004651"/>
    </source>
</evidence>
<reference evidence="7 8" key="1">
    <citation type="submission" date="2023-07" db="EMBL/GenBank/DDBJ databases">
        <title>Sorghum-associated microbial communities from plants grown in Nebraska, USA.</title>
        <authorList>
            <person name="Schachtman D."/>
        </authorList>
    </citation>
    <scope>NUCLEOTIDE SEQUENCE [LARGE SCALE GENOMIC DNA]</scope>
    <source>
        <strain evidence="7 8">BE310</strain>
    </source>
</reference>
<comment type="subcellular location">
    <subcellularLocation>
        <location evidence="1">Cell membrane</location>
        <topology evidence="1">Multi-pass membrane protein</topology>
    </subcellularLocation>
</comment>
<protein>
    <submittedName>
        <fullName evidence="7">MFS family arabinose efflux permease</fullName>
    </submittedName>
</protein>
<sequence length="388" mass="39740">MHTQTLKTEISVAEMVTALLAGSAALLVLGLQPILLGELVEARQVTLEGVGLVAMAEIVALGIGVLLGDLARPLKHLRTVTAMATLCALALDALTPRVSGDLGFALVRAAAGLAEGLLVWATTAVIVRCANPARLAGVFFVVQTAVQALTGLALARWVIPTLGWQGAFQVVAALMLLPLLLARAMPRGLQPLAAPAQTGFRWSRQTGLPLLTVFLQMATLGSLWAYLEPLGKGAGFEAKDIQTLIAAALGMQIVGGCAGSALVRRLHAWPTLLAGSALLAAIALAVSRTPSGGTWQFAALCAAFAFVWLFIAPYQMGLAFDADGSGRVASLVPAAQLFGIAFGPLVASFVVEGENAAAVPMVSAAFAAAAALALLASASARRTLARAA</sequence>
<feature type="transmembrane region" description="Helical" evidence="6">
    <location>
        <begin position="269"/>
        <end position="287"/>
    </location>
</feature>
<dbReference type="EMBL" id="JAVDXQ010000001">
    <property type="protein sequence ID" value="MDR7295400.1"/>
    <property type="molecule type" value="Genomic_DNA"/>
</dbReference>
<evidence type="ECO:0000313" key="8">
    <source>
        <dbReference type="Proteomes" id="UP001180536"/>
    </source>
</evidence>
<dbReference type="PANTHER" id="PTHR43124">
    <property type="entry name" value="PURINE EFFLUX PUMP PBUE"/>
    <property type="match status" value="1"/>
</dbReference>
<feature type="transmembrane region" description="Helical" evidence="6">
    <location>
        <begin position="357"/>
        <end position="376"/>
    </location>
</feature>
<comment type="caution">
    <text evidence="7">The sequence shown here is derived from an EMBL/GenBank/DDBJ whole genome shotgun (WGS) entry which is preliminary data.</text>
</comment>
<feature type="transmembrane region" description="Helical" evidence="6">
    <location>
        <begin position="241"/>
        <end position="262"/>
    </location>
</feature>
<keyword evidence="8" id="KW-1185">Reference proteome</keyword>
<feature type="transmembrane region" description="Helical" evidence="6">
    <location>
        <begin position="206"/>
        <end position="226"/>
    </location>
</feature>
<feature type="transmembrane region" description="Helical" evidence="6">
    <location>
        <begin position="47"/>
        <end position="68"/>
    </location>
</feature>
<feature type="transmembrane region" description="Helical" evidence="6">
    <location>
        <begin position="165"/>
        <end position="185"/>
    </location>
</feature>
<dbReference type="InterPro" id="IPR050189">
    <property type="entry name" value="MFS_Efflux_Transporters"/>
</dbReference>
<keyword evidence="3 6" id="KW-0812">Transmembrane</keyword>
<feature type="transmembrane region" description="Helical" evidence="6">
    <location>
        <begin position="138"/>
        <end position="159"/>
    </location>
</feature>
<evidence type="ECO:0000256" key="3">
    <source>
        <dbReference type="ARBA" id="ARBA00022692"/>
    </source>
</evidence>
<evidence type="ECO:0000313" key="7">
    <source>
        <dbReference type="EMBL" id="MDR7295400.1"/>
    </source>
</evidence>
<dbReference type="InterPro" id="IPR036259">
    <property type="entry name" value="MFS_trans_sf"/>
</dbReference>
<feature type="transmembrane region" description="Helical" evidence="6">
    <location>
        <begin position="293"/>
        <end position="316"/>
    </location>
</feature>
<dbReference type="RefSeq" id="WP_310341749.1">
    <property type="nucleotide sequence ID" value="NZ_JAVDXQ010000001.1"/>
</dbReference>
<feature type="transmembrane region" description="Helical" evidence="6">
    <location>
        <begin position="105"/>
        <end position="126"/>
    </location>
</feature>
<accession>A0ABU1Z472</accession>
<feature type="transmembrane region" description="Helical" evidence="6">
    <location>
        <begin position="328"/>
        <end position="351"/>
    </location>
</feature>
<keyword evidence="4 6" id="KW-1133">Transmembrane helix</keyword>
<proteinExistence type="predicted"/>
<dbReference type="Gene3D" id="1.20.1250.20">
    <property type="entry name" value="MFS general substrate transporter like domains"/>
    <property type="match status" value="1"/>
</dbReference>
<evidence type="ECO:0000256" key="4">
    <source>
        <dbReference type="ARBA" id="ARBA00022989"/>
    </source>
</evidence>
<feature type="transmembrane region" description="Helical" evidence="6">
    <location>
        <begin position="12"/>
        <end position="35"/>
    </location>
</feature>
<evidence type="ECO:0000256" key="6">
    <source>
        <dbReference type="SAM" id="Phobius"/>
    </source>
</evidence>
<gene>
    <name evidence="7" type="ORF">J2X16_000721</name>
</gene>
<keyword evidence="2" id="KW-1003">Cell membrane</keyword>
<dbReference type="PANTHER" id="PTHR43124:SF10">
    <property type="entry name" value="PURINE EFFLUX PUMP PBUE"/>
    <property type="match status" value="1"/>
</dbReference>
<organism evidence="7 8">
    <name type="scientific">Pelomonas aquatica</name>
    <dbReference type="NCBI Taxonomy" id="431058"/>
    <lineage>
        <taxon>Bacteria</taxon>
        <taxon>Pseudomonadati</taxon>
        <taxon>Pseudomonadota</taxon>
        <taxon>Betaproteobacteria</taxon>
        <taxon>Burkholderiales</taxon>
        <taxon>Sphaerotilaceae</taxon>
        <taxon>Roseateles</taxon>
    </lineage>
</organism>
<evidence type="ECO:0000256" key="2">
    <source>
        <dbReference type="ARBA" id="ARBA00022475"/>
    </source>
</evidence>
<evidence type="ECO:0000256" key="5">
    <source>
        <dbReference type="ARBA" id="ARBA00023136"/>
    </source>
</evidence>